<reference evidence="1 2" key="1">
    <citation type="submission" date="2019-08" db="EMBL/GenBank/DDBJ databases">
        <title>Whole genome of Aphis craccivora.</title>
        <authorList>
            <person name="Voronova N.V."/>
            <person name="Shulinski R.S."/>
            <person name="Bandarenka Y.V."/>
            <person name="Zhorov D.G."/>
            <person name="Warner D."/>
        </authorList>
    </citation>
    <scope>NUCLEOTIDE SEQUENCE [LARGE SCALE GENOMIC DNA]</scope>
    <source>
        <strain evidence="1">180601</strain>
        <tissue evidence="1">Whole Body</tissue>
    </source>
</reference>
<name>A0A6G0ZQG0_APHCR</name>
<dbReference type="EMBL" id="VUJU01000027">
    <property type="protein sequence ID" value="KAF0773837.1"/>
    <property type="molecule type" value="Genomic_DNA"/>
</dbReference>
<sequence length="44" mass="5192">MDIRPANKPNTNKIKNFQNLVLYKVLNTTSYVYNHTNHLNLKMS</sequence>
<evidence type="ECO:0000313" key="2">
    <source>
        <dbReference type="Proteomes" id="UP000478052"/>
    </source>
</evidence>
<accession>A0A6G0ZQG0</accession>
<dbReference type="Proteomes" id="UP000478052">
    <property type="component" value="Unassembled WGS sequence"/>
</dbReference>
<dbReference type="AlphaFoldDB" id="A0A6G0ZQG0"/>
<gene>
    <name evidence="1" type="ORF">FWK35_00017931</name>
</gene>
<proteinExistence type="predicted"/>
<organism evidence="1 2">
    <name type="scientific">Aphis craccivora</name>
    <name type="common">Cowpea aphid</name>
    <dbReference type="NCBI Taxonomy" id="307492"/>
    <lineage>
        <taxon>Eukaryota</taxon>
        <taxon>Metazoa</taxon>
        <taxon>Ecdysozoa</taxon>
        <taxon>Arthropoda</taxon>
        <taxon>Hexapoda</taxon>
        <taxon>Insecta</taxon>
        <taxon>Pterygota</taxon>
        <taxon>Neoptera</taxon>
        <taxon>Paraneoptera</taxon>
        <taxon>Hemiptera</taxon>
        <taxon>Sternorrhyncha</taxon>
        <taxon>Aphidomorpha</taxon>
        <taxon>Aphidoidea</taxon>
        <taxon>Aphididae</taxon>
        <taxon>Aphidini</taxon>
        <taxon>Aphis</taxon>
        <taxon>Aphis</taxon>
    </lineage>
</organism>
<keyword evidence="2" id="KW-1185">Reference proteome</keyword>
<protein>
    <submittedName>
        <fullName evidence="1">Uncharacterized protein</fullName>
    </submittedName>
</protein>
<comment type="caution">
    <text evidence="1">The sequence shown here is derived from an EMBL/GenBank/DDBJ whole genome shotgun (WGS) entry which is preliminary data.</text>
</comment>
<evidence type="ECO:0000313" key="1">
    <source>
        <dbReference type="EMBL" id="KAF0773837.1"/>
    </source>
</evidence>